<evidence type="ECO:0000256" key="1">
    <source>
        <dbReference type="ARBA" id="ARBA00005896"/>
    </source>
</evidence>
<evidence type="ECO:0000313" key="8">
    <source>
        <dbReference type="Proteomes" id="UP000664132"/>
    </source>
</evidence>
<reference evidence="7" key="1">
    <citation type="submission" date="2021-02" db="EMBL/GenBank/DDBJ databases">
        <title>Genome sequence Cadophora malorum strain M34.</title>
        <authorList>
            <person name="Stefanovic E."/>
            <person name="Vu D."/>
            <person name="Scully C."/>
            <person name="Dijksterhuis J."/>
            <person name="Roader J."/>
            <person name="Houbraken J."/>
        </authorList>
    </citation>
    <scope>NUCLEOTIDE SEQUENCE</scope>
    <source>
        <strain evidence="7">M34</strain>
    </source>
</reference>
<evidence type="ECO:0000256" key="2">
    <source>
        <dbReference type="ARBA" id="ARBA00022723"/>
    </source>
</evidence>
<dbReference type="GO" id="GO:0051213">
    <property type="term" value="F:dioxygenase activity"/>
    <property type="evidence" value="ECO:0007669"/>
    <property type="project" value="UniProtKB-KW"/>
</dbReference>
<dbReference type="InterPro" id="IPR042098">
    <property type="entry name" value="TauD-like_sf"/>
</dbReference>
<keyword evidence="4" id="KW-0560">Oxidoreductase</keyword>
<keyword evidence="5" id="KW-0408">Iron</keyword>
<gene>
    <name evidence="7" type="ORF">IFR04_010776</name>
</gene>
<dbReference type="EMBL" id="JAFJYH010000198">
    <property type="protein sequence ID" value="KAG4416073.1"/>
    <property type="molecule type" value="Genomic_DNA"/>
</dbReference>
<dbReference type="GO" id="GO:0046872">
    <property type="term" value="F:metal ion binding"/>
    <property type="evidence" value="ECO:0007669"/>
    <property type="project" value="UniProtKB-KW"/>
</dbReference>
<dbReference type="PANTHER" id="PTHR43779">
    <property type="entry name" value="DIOXYGENASE RV0097-RELATED"/>
    <property type="match status" value="1"/>
</dbReference>
<name>A0A8H7TC26_9HELO</name>
<evidence type="ECO:0000259" key="6">
    <source>
        <dbReference type="Pfam" id="PF02668"/>
    </source>
</evidence>
<dbReference type="Proteomes" id="UP000664132">
    <property type="component" value="Unassembled WGS sequence"/>
</dbReference>
<organism evidence="7 8">
    <name type="scientific">Cadophora malorum</name>
    <dbReference type="NCBI Taxonomy" id="108018"/>
    <lineage>
        <taxon>Eukaryota</taxon>
        <taxon>Fungi</taxon>
        <taxon>Dikarya</taxon>
        <taxon>Ascomycota</taxon>
        <taxon>Pezizomycotina</taxon>
        <taxon>Leotiomycetes</taxon>
        <taxon>Helotiales</taxon>
        <taxon>Ploettnerulaceae</taxon>
        <taxon>Cadophora</taxon>
    </lineage>
</organism>
<evidence type="ECO:0000256" key="4">
    <source>
        <dbReference type="ARBA" id="ARBA00023002"/>
    </source>
</evidence>
<keyword evidence="8" id="KW-1185">Reference proteome</keyword>
<accession>A0A8H7TC26</accession>
<dbReference type="InterPro" id="IPR051178">
    <property type="entry name" value="TfdA_dioxygenase"/>
</dbReference>
<keyword evidence="2" id="KW-0479">Metal-binding</keyword>
<dbReference type="AlphaFoldDB" id="A0A8H7TC26"/>
<proteinExistence type="inferred from homology"/>
<comment type="similarity">
    <text evidence="1">Belongs to the TfdA dioxygenase family.</text>
</comment>
<keyword evidence="3" id="KW-0223">Dioxygenase</keyword>
<dbReference type="InterPro" id="IPR003819">
    <property type="entry name" value="TauD/TfdA-like"/>
</dbReference>
<dbReference type="Pfam" id="PF02668">
    <property type="entry name" value="TauD"/>
    <property type="match status" value="1"/>
</dbReference>
<dbReference type="SUPFAM" id="SSF51197">
    <property type="entry name" value="Clavaminate synthase-like"/>
    <property type="match status" value="1"/>
</dbReference>
<protein>
    <recommendedName>
        <fullName evidence="6">TauD/TfdA-like domain-containing protein</fullName>
    </recommendedName>
</protein>
<sequence length="323" mass="36431">MPGLLTEPDFKHITVKELHPTFVAEIQGVDFSTPVDPEVFSEIKEALAIYGVCVIRSTGLDDTRHVEFSRLFGDLDDIKPYLTGGRKPKFPYLELFDAGNIDDNGEVVKLDSQRAHYNKGNTLWHIDSSFNPRRASYSLLLAHTIPPPGTGGSTFFADTRHAYSTLPSPLKHQLESNNYTAAHSLFHSRKLGSPAYFADLDPTQHKMALHKVIQKHEPSGRMNLYVGAHAHHLVGVGDEESKRLLKECMEWATREEGVCEVEWEQEGDLVIWDNRCVMHRAGGGSFEGLWKRDMRRTTVHDDSSTAWGENDRRDVKVGFNMTS</sequence>
<dbReference type="OrthoDB" id="5818554at2759"/>
<comment type="caution">
    <text evidence="7">The sequence shown here is derived from an EMBL/GenBank/DDBJ whole genome shotgun (WGS) entry which is preliminary data.</text>
</comment>
<evidence type="ECO:0000256" key="5">
    <source>
        <dbReference type="ARBA" id="ARBA00023004"/>
    </source>
</evidence>
<feature type="domain" description="TauD/TfdA-like" evidence="6">
    <location>
        <begin position="15"/>
        <end position="298"/>
    </location>
</feature>
<dbReference type="Gene3D" id="3.60.130.10">
    <property type="entry name" value="Clavaminate synthase-like"/>
    <property type="match status" value="1"/>
</dbReference>
<evidence type="ECO:0000313" key="7">
    <source>
        <dbReference type="EMBL" id="KAG4416073.1"/>
    </source>
</evidence>
<dbReference type="PANTHER" id="PTHR43779:SF3">
    <property type="entry name" value="(3R)-3-[(CARBOXYMETHYL)AMINO]FATTY ACID OXYGENASE_DECARBOXYLASE"/>
    <property type="match status" value="1"/>
</dbReference>
<evidence type="ECO:0000256" key="3">
    <source>
        <dbReference type="ARBA" id="ARBA00022964"/>
    </source>
</evidence>